<accession>A0ABM7YUA8</accession>
<dbReference type="InterPro" id="IPR018247">
    <property type="entry name" value="EF_Hand_1_Ca_BS"/>
</dbReference>
<dbReference type="PROSITE" id="PS50222">
    <property type="entry name" value="EF_HAND_2"/>
    <property type="match status" value="1"/>
</dbReference>
<dbReference type="InterPro" id="IPR016187">
    <property type="entry name" value="CTDL_fold"/>
</dbReference>
<evidence type="ECO:0000313" key="3">
    <source>
        <dbReference type="EMBL" id="BDI14207.1"/>
    </source>
</evidence>
<feature type="compositionally biased region" description="Low complexity" evidence="1">
    <location>
        <begin position="373"/>
        <end position="382"/>
    </location>
</feature>
<dbReference type="InterPro" id="IPR011600">
    <property type="entry name" value="Pept_C14_caspase"/>
</dbReference>
<dbReference type="Pfam" id="PF00656">
    <property type="entry name" value="Peptidase_C14"/>
    <property type="match status" value="1"/>
</dbReference>
<dbReference type="SUPFAM" id="SSF52129">
    <property type="entry name" value="Caspase-like"/>
    <property type="match status" value="1"/>
</dbReference>
<evidence type="ECO:0000259" key="2">
    <source>
        <dbReference type="PROSITE" id="PS50222"/>
    </source>
</evidence>
<keyword evidence="4" id="KW-1185">Reference proteome</keyword>
<dbReference type="InterPro" id="IPR005532">
    <property type="entry name" value="SUMF_dom"/>
</dbReference>
<dbReference type="InterPro" id="IPR002048">
    <property type="entry name" value="EF_hand_dom"/>
</dbReference>
<dbReference type="PANTHER" id="PTHR23150">
    <property type="entry name" value="SULFATASE MODIFYING FACTOR 1, 2"/>
    <property type="match status" value="1"/>
</dbReference>
<dbReference type="RefSeq" id="WP_251957837.1">
    <property type="nucleotide sequence ID" value="NZ_AP025732.1"/>
</dbReference>
<protein>
    <recommendedName>
        <fullName evidence="2">EF-hand domain-containing protein</fullName>
    </recommendedName>
</protein>
<evidence type="ECO:0000313" key="4">
    <source>
        <dbReference type="Proteomes" id="UP001055453"/>
    </source>
</evidence>
<feature type="domain" description="EF-hand" evidence="2">
    <location>
        <begin position="200"/>
        <end position="222"/>
    </location>
</feature>
<dbReference type="Gene3D" id="3.90.1580.10">
    <property type="entry name" value="paralog of FGE (formylglycine-generating enzyme)"/>
    <property type="match status" value="1"/>
</dbReference>
<name>A0ABM7YUA8_NOSCO</name>
<dbReference type="PROSITE" id="PS00018">
    <property type="entry name" value="EF_HAND_1"/>
    <property type="match status" value="1"/>
</dbReference>
<dbReference type="InterPro" id="IPR042095">
    <property type="entry name" value="SUMF_sf"/>
</dbReference>
<dbReference type="Pfam" id="PF03781">
    <property type="entry name" value="FGE-sulfatase"/>
    <property type="match status" value="1"/>
</dbReference>
<dbReference type="InterPro" id="IPR029030">
    <property type="entry name" value="Caspase-like_dom_sf"/>
</dbReference>
<dbReference type="Proteomes" id="UP001055453">
    <property type="component" value="Chromosome"/>
</dbReference>
<feature type="region of interest" description="Disordered" evidence="1">
    <location>
        <begin position="371"/>
        <end position="391"/>
    </location>
</feature>
<sequence>MAKVALLIGVSEYEQGLNPLPSAIKDVEAMSQVLLNPEMGSFAKAEVLKNPLRQEMEDKIYDLYSINRNQDDVLLLYFSGHGITDSGGEFYFSTRQTRKDQQGKLVPTSAVAAREVHRWMNASKSKRMVVILDCCFGAAFAKGLTAKDSGTINLEQHLGGEGRAILTASTSTQFAFEQEGFELSIYTHYLVEGIENGAADQDGDGLISVDELHGYASSKVREVSPTMTPEFYPVKQGYRIFLAKSPKDDPKLNYRQEVESRVKSGKGKFSVFALEILESKRIDWGLTENEAKAIREEVLQPYREYERKRVQYEAALIRAVNEEYPFNEEELEEYQQHLGLRDEDIASIKQRVLAPKQAEYERQQQEIERIRQQQRAEYQRQQTGLKEKPESELSKNVFQPLSFLGIQTQPFEFETATITVKSGLFGLGKTCEINRDRTQAEFFLENLGYGVFIEMVAIPGGKFLMGSPESEPERRDSEGPQHTVTVQPFFMGKFPVTQSQWAVVTALEKVNIDLEKPQPSKFIDANLNLPVEGVSWDNAIEFCARLSHKTGKIYRLPSEAEWEYACRAGTTTPFYFGETITTDLANYNGNYTYGAGTKGEYREQTIDVGKFPPNSFGLSNMHGNIWEWCQDAWHENYNGAPPDGSPWMSRNDKRLLRGGSWRNDPGYCRSAVRSSYKRDNRSNLVGFRVVVAASLKT</sequence>
<dbReference type="Gene3D" id="3.40.50.1460">
    <property type="match status" value="1"/>
</dbReference>
<proteinExistence type="predicted"/>
<reference evidence="3" key="1">
    <citation type="submission" date="2022-04" db="EMBL/GenBank/DDBJ databases">
        <title>Complete genome sequence of a cyanobacterium, Nostoc sp. SO-36, isolated in Antarctica.</title>
        <authorList>
            <person name="Kanesaki Y."/>
            <person name="Effendi D."/>
            <person name="Sakamoto T."/>
            <person name="Ohtani S."/>
            <person name="Awai K."/>
        </authorList>
    </citation>
    <scope>NUCLEOTIDE SEQUENCE</scope>
    <source>
        <strain evidence="3">SO-36</strain>
    </source>
</reference>
<organism evidence="3 4">
    <name type="scientific">Nostoc cf. commune SO-36</name>
    <dbReference type="NCBI Taxonomy" id="449208"/>
    <lineage>
        <taxon>Bacteria</taxon>
        <taxon>Bacillati</taxon>
        <taxon>Cyanobacteriota</taxon>
        <taxon>Cyanophyceae</taxon>
        <taxon>Nostocales</taxon>
        <taxon>Nostocaceae</taxon>
        <taxon>Nostoc</taxon>
    </lineage>
</organism>
<dbReference type="EMBL" id="AP025732">
    <property type="protein sequence ID" value="BDI14207.1"/>
    <property type="molecule type" value="Genomic_DNA"/>
</dbReference>
<evidence type="ECO:0000256" key="1">
    <source>
        <dbReference type="SAM" id="MobiDB-lite"/>
    </source>
</evidence>
<dbReference type="InterPro" id="IPR051043">
    <property type="entry name" value="Sulfatase_Mod_Factor_Kinase"/>
</dbReference>
<dbReference type="NCBIfam" id="NF047832">
    <property type="entry name" value="caspase_w_EACC1"/>
    <property type="match status" value="1"/>
</dbReference>
<dbReference type="SUPFAM" id="SSF56436">
    <property type="entry name" value="C-type lectin-like"/>
    <property type="match status" value="1"/>
</dbReference>
<dbReference type="PANTHER" id="PTHR23150:SF19">
    <property type="entry name" value="FORMYLGLYCINE-GENERATING ENZYME"/>
    <property type="match status" value="1"/>
</dbReference>
<gene>
    <name evidence="3" type="ORF">ANSO36C_00090</name>
</gene>